<evidence type="ECO:0000313" key="4">
    <source>
        <dbReference type="EMBL" id="EOT63601.1"/>
    </source>
</evidence>
<comment type="caution">
    <text evidence="3">The sequence shown here is derived from an EMBL/GenBank/DDBJ whole genome shotgun (WGS) entry which is preliminary data.</text>
</comment>
<evidence type="ECO:0000256" key="1">
    <source>
        <dbReference type="SAM" id="SignalP"/>
    </source>
</evidence>
<dbReference type="OrthoDB" id="2990784at2"/>
<dbReference type="STRING" id="71451.RV07_GL001155"/>
<evidence type="ECO:0000259" key="2">
    <source>
        <dbReference type="Pfam" id="PF18885"/>
    </source>
</evidence>
<evidence type="ECO:0000313" key="3">
    <source>
        <dbReference type="EMBL" id="EOH76698.1"/>
    </source>
</evidence>
<accession>R2P0A9</accession>
<dbReference type="AlphaFoldDB" id="R2P0A9"/>
<reference evidence="4 6" key="2">
    <citation type="submission" date="2013-03" db="EMBL/GenBank/DDBJ databases">
        <title>The Genome Sequence of Enterococcus malodoratus ATCC_43197 (PacBio/Illumina hybrid assembly).</title>
        <authorList>
            <consortium name="The Broad Institute Genomics Platform"/>
            <consortium name="The Broad Institute Genome Sequencing Center for Infectious Disease"/>
            <person name="Earl A."/>
            <person name="Russ C."/>
            <person name="Gilmore M."/>
            <person name="Surin D."/>
            <person name="Walker B."/>
            <person name="Young S."/>
            <person name="Zeng Q."/>
            <person name="Gargeya S."/>
            <person name="Fitzgerald M."/>
            <person name="Haas B."/>
            <person name="Abouelleil A."/>
            <person name="Allen A.W."/>
            <person name="Alvarado L."/>
            <person name="Arachchi H.M."/>
            <person name="Berlin A.M."/>
            <person name="Chapman S.B."/>
            <person name="Gainer-Dewar J."/>
            <person name="Goldberg J."/>
            <person name="Griggs A."/>
            <person name="Gujja S."/>
            <person name="Hansen M."/>
            <person name="Howarth C."/>
            <person name="Imamovic A."/>
            <person name="Ireland A."/>
            <person name="Larimer J."/>
            <person name="McCowan C."/>
            <person name="Murphy C."/>
            <person name="Pearson M."/>
            <person name="Poon T.W."/>
            <person name="Priest M."/>
            <person name="Roberts A."/>
            <person name="Saif S."/>
            <person name="Shea T."/>
            <person name="Sisk P."/>
            <person name="Sykes S."/>
            <person name="Wortman J."/>
            <person name="Nusbaum C."/>
            <person name="Birren B."/>
        </authorList>
    </citation>
    <scope>NUCLEOTIDE SEQUENCE [LARGE SCALE GENOMIC DNA]</scope>
    <source>
        <strain evidence="4 6">ATCC 43197</strain>
    </source>
</reference>
<reference evidence="3 5" key="1">
    <citation type="submission" date="2013-02" db="EMBL/GenBank/DDBJ databases">
        <title>The Genome Sequence of Enterococcus malodoratus ATCC_43197.</title>
        <authorList>
            <consortium name="The Broad Institute Genome Sequencing Platform"/>
            <consortium name="The Broad Institute Genome Sequencing Center for Infectious Disease"/>
            <person name="Earl A.M."/>
            <person name="Gilmore M.S."/>
            <person name="Lebreton F."/>
            <person name="Walker B."/>
            <person name="Young S.K."/>
            <person name="Zeng Q."/>
            <person name="Gargeya S."/>
            <person name="Fitzgerald M."/>
            <person name="Haas B."/>
            <person name="Abouelleil A."/>
            <person name="Alvarado L."/>
            <person name="Arachchi H.M."/>
            <person name="Berlin A.M."/>
            <person name="Chapman S.B."/>
            <person name="Dewar J."/>
            <person name="Goldberg J."/>
            <person name="Griggs A."/>
            <person name="Gujja S."/>
            <person name="Hansen M."/>
            <person name="Howarth C."/>
            <person name="Imamovic A."/>
            <person name="Larimer J."/>
            <person name="McCowan C."/>
            <person name="Murphy C."/>
            <person name="Neiman D."/>
            <person name="Pearson M."/>
            <person name="Priest M."/>
            <person name="Roberts A."/>
            <person name="Saif S."/>
            <person name="Shea T."/>
            <person name="Sisk P."/>
            <person name="Sykes S."/>
            <person name="Wortman J."/>
            <person name="Nusbaum C."/>
            <person name="Birren B."/>
        </authorList>
    </citation>
    <scope>NUCLEOTIDE SEQUENCE [LARGE SCALE GENOMIC DNA]</scope>
    <source>
        <strain evidence="3 5">ATCC 43197</strain>
    </source>
</reference>
<name>R2P0A9_9ENTE</name>
<evidence type="ECO:0000313" key="6">
    <source>
        <dbReference type="Proteomes" id="UP000014148"/>
    </source>
</evidence>
<dbReference type="Proteomes" id="UP000013783">
    <property type="component" value="Unassembled WGS sequence"/>
</dbReference>
<dbReference type="EMBL" id="AJAK01000017">
    <property type="protein sequence ID" value="EOH76698.1"/>
    <property type="molecule type" value="Genomic_DNA"/>
</dbReference>
<feature type="chain" id="PRO_5038638574" description="DUF5648 domain-containing protein" evidence="1">
    <location>
        <begin position="39"/>
        <end position="796"/>
    </location>
</feature>
<feature type="signal peptide" evidence="1">
    <location>
        <begin position="1"/>
        <end position="38"/>
    </location>
</feature>
<gene>
    <name evidence="4" type="ORF">I585_04431</name>
    <name evidence="3" type="ORF">UAI_02373</name>
</gene>
<evidence type="ECO:0000313" key="5">
    <source>
        <dbReference type="Proteomes" id="UP000013783"/>
    </source>
</evidence>
<dbReference type="InterPro" id="IPR043708">
    <property type="entry name" value="DUF5648"/>
</dbReference>
<dbReference type="eggNOG" id="COG3757">
    <property type="taxonomic scope" value="Bacteria"/>
</dbReference>
<keyword evidence="1" id="KW-0732">Signal</keyword>
<dbReference type="PATRIC" id="fig|1158601.3.peg.2332"/>
<dbReference type="RefSeq" id="WP_010741189.1">
    <property type="nucleotide sequence ID" value="NZ_KB946250.1"/>
</dbReference>
<proteinExistence type="predicted"/>
<dbReference type="Proteomes" id="UP000014148">
    <property type="component" value="Unassembled WGS sequence"/>
</dbReference>
<keyword evidence="6" id="KW-1185">Reference proteome</keyword>
<protein>
    <recommendedName>
        <fullName evidence="2">DUF5648 domain-containing protein</fullName>
    </recommendedName>
</protein>
<organism evidence="3 5">
    <name type="scientific">Enterococcus malodoratus ATCC 43197</name>
    <dbReference type="NCBI Taxonomy" id="1158601"/>
    <lineage>
        <taxon>Bacteria</taxon>
        <taxon>Bacillati</taxon>
        <taxon>Bacillota</taxon>
        <taxon>Bacilli</taxon>
        <taxon>Lactobacillales</taxon>
        <taxon>Enterococcaceae</taxon>
        <taxon>Enterococcus</taxon>
    </lineage>
</organism>
<feature type="domain" description="DUF5648" evidence="2">
    <location>
        <begin position="665"/>
        <end position="794"/>
    </location>
</feature>
<sequence>MSKKKQQAIKNYKKQKRKVSAPIVALGVSSLFALGAQAVNVSAQTPTTNAAAVTSTMNQQPAAANANAATPVSAQQNLTSNIKDTITVPQSYLDNAKSPGPFTAGVNQVIPFEAFGGDGMLTRLLLNSSDGAPWSDNGANKNAALLPVDGLQNGQYFYEVDLSGAAAGKQDAALLSDLQSGQATSYTATVKVYAAKDGKADTSQAVAQKNVTINFASDIQKAVSANIKDSITVPANYLKNAVSPGPFTAGVNQVIPFEAFGGDGMLTRLLLNSSDGAPWSDNGSKKNAALLPVEGLKNGQYFYEVDLSGTAAGKQDAALLSDLQSGKAADYTATVKVYAAKDGKADTSKTVAEKNVKINLASNVQKNVTDNIKDSITVPQNYLINAVSPGPFTAGVNQVIPFEAFGGDGMLTRLLLKSSDGAPWSDNGSKKNAALLPVEGLQNGQYFYEVDLDGNAAGKQDAALLDGLKASTATKYNATVKVYAAKDGQADKSQVVGQKAVSINLASTVQKNVTDNIKDSITVPASYLKNAVSPGPFTAGVNQKIPFEAFGGDGMLTRLLLKSSDGAPWSDNGSKKNAALLPIEGLQTGQYFYEVDLAGSASGKSDAALLKELQEGKADSYKATVKVYVAKDGQADAAQVVGQKNVTINLKHEAAKPVADKGVVLYRAYNPNSGEHLYTASKIEFAKAVKAGWHDEGQAWKAATSGTPVYRLYNPNSGEHFYTMDTKEYNKVAAAGWHKEGFAFYSNADKGTPIYRAFNPNAKGAGSHFFTPTASEWNHLGKVGWHKEGIAFYGVK</sequence>
<dbReference type="Pfam" id="PF11966">
    <property type="entry name" value="SSURE"/>
    <property type="match status" value="4"/>
</dbReference>
<dbReference type="InterPro" id="IPR021021">
    <property type="entry name" value="Fibronectin-binding_SSURE"/>
</dbReference>
<dbReference type="Pfam" id="PF18885">
    <property type="entry name" value="DUF5648"/>
    <property type="match status" value="1"/>
</dbReference>
<dbReference type="EMBL" id="ASWA01000005">
    <property type="protein sequence ID" value="EOT63601.1"/>
    <property type="molecule type" value="Genomic_DNA"/>
</dbReference>